<feature type="compositionally biased region" description="Polar residues" evidence="8">
    <location>
        <begin position="243"/>
        <end position="259"/>
    </location>
</feature>
<dbReference type="GO" id="GO:0035091">
    <property type="term" value="F:phosphatidylinositol binding"/>
    <property type="evidence" value="ECO:0007669"/>
    <property type="project" value="InterPro"/>
</dbReference>
<evidence type="ECO:0000256" key="2">
    <source>
        <dbReference type="ARBA" id="ARBA00008664"/>
    </source>
</evidence>
<evidence type="ECO:0000256" key="1">
    <source>
        <dbReference type="ARBA" id="ARBA00000798"/>
    </source>
</evidence>
<evidence type="ECO:0000256" key="3">
    <source>
        <dbReference type="ARBA" id="ARBA00022737"/>
    </source>
</evidence>
<dbReference type="GO" id="GO:0009395">
    <property type="term" value="P:phospholipid catabolic process"/>
    <property type="evidence" value="ECO:0007669"/>
    <property type="project" value="TreeGrafter"/>
</dbReference>
<dbReference type="InterPro" id="IPR001849">
    <property type="entry name" value="PH_domain"/>
</dbReference>
<dbReference type="PROSITE" id="PS50035">
    <property type="entry name" value="PLD"/>
    <property type="match status" value="2"/>
</dbReference>
<feature type="compositionally biased region" description="Low complexity" evidence="8">
    <location>
        <begin position="640"/>
        <end position="650"/>
    </location>
</feature>
<dbReference type="InterPro" id="IPR016555">
    <property type="entry name" value="PLipase_D_euk"/>
</dbReference>
<evidence type="ECO:0000256" key="4">
    <source>
        <dbReference type="ARBA" id="ARBA00022801"/>
    </source>
</evidence>
<dbReference type="PROSITE" id="PS50195">
    <property type="entry name" value="PX"/>
    <property type="match status" value="1"/>
</dbReference>
<name>A0A5N5QXE2_9AGAM</name>
<sequence>MAPSLAEVVASATAADKDNRGRLPDIAEKPPTPQEEAPNEPPQQPVPALGALGGSHPRSWSLQHPPTRASFSKHPRPGSYHPKLDSGESAGPTTATDPFGADFRPADSEFKGAFQYHDDDVTTPSSRKHKRESWLGGSREKDKDKEKDKVKDNDQPDQLVEGAESERESDHEPHEGGIWKRWIAEPLGFSDVDDDPQSPRGTTTRGSTPRVSRQNTAEGPRSQKAVRTAKSLPQIRDGGKTSRVASGSNPNGTADTRAQSRSRRGSEAGVSKWAILKPKIKNHIQQQTQQPTSSSAAPVSVTDELLMGGLGVLLLQMFFERDDQDRRRVPILLHHLKIRVSDSINPLHGRHAVFRIECEYANGAARWVIYRQLRDFISLHGHYRVASVYLRGDQPMLPEFPKTSLPYFKFLKKEGREKGTGEVHRTDFAKLQREALENYLIGVIKAVMFRADANRLFRFFEMSALSIALAQRGGIQGKAGYLRVLSSNMSRKGAHTGLLAWKRNHEPKWWLVRESYLVAVEDPGELQIFDVFLLDSEFTIERPVRYYRQGLSFLHGTLDNDDEAVEKKHIHTREIESQPNKSLSIKRAVQRIGPNPGRSSSGDKGKESSPPNGEASGRGSTSHRRHSTGTRPSEGAPVPDVADAVSSSEGSSDDEEDPATVANQGLEKDKKKKKGKANLTDVSQHTFYVQNSQNRLKLVAKNEREMVQWIVSMERMASQSHWTGKNRFDSFAPIRLNVAAQWLVDGRDYFWNLSRAILLAKERIYIHDWWLSPELYLRRPGKEQYRLDRLLKRKAEEGVKIFVILYKEVSNRTTPTDSNYTKQTLVNLHPNIMVQRSPSHFATGTFYWAHHEKLCVIDEAIAFMGGLDACFGRWDTAQHVLIDDGEAYGPPGTEQIWIGKDYSNSRVLDFHTLNKPEQDMYDRTKVPRMPWHDVAMQIVGQPARDLCRHFVQRWNYLLRVKNHSRKMPFLLPPPDFKPSELAEQGLTGTCELQICRSAGPWSLGTQNRVEHSIQNAYLKAIQLSEHFVYIENQFFITSTTVNDVAIENKIGDALVNRIIRAHHDGIKWRACIVIPLLPGFTFPIDHSEASAVRLIMECQNRTISRGPNSIFARLRKEGINPDDYITFFSLRGWGKLAGDVLTTEQVYIHGKCMIVDDRVVIIGSANINDRSMRGDRDSELASVIRDTDMIDSQMAGKPFKVGRFAHTLRIRLMREHLGVDVDAMYQEDLLANQPKIPEEEVKKWDPDNEQKLREEGVSRVKQPGPTGNIEIMSKDAISQAAYGAEEIGLHTIGRLGHKLGATHTAQAGEGAMAEEREMYSRDGKKEPGFADAVVPTLEEKMVMEHRPRATADKSERPLVDALKIPGAKDGEPKEATTPDGEKFGAPADASSTAYTDDQPPHARSGDKDVSPEEQGAVQARSLLRKHLSVNVGAKPWAVPTPAPEIDPHGFQDPVCDEFFKDIWVAAAVHNTEIYRKVFHCTPDDLVATWRQYKEFARHQERLSKVPKDSQTQDPVGTVPTEGAGVTENPGHPGMHHPGEGLETGNRPDNLDAHTETEESTDQPPSPRSSPSTRRNGRDATPTAKPSNSTPVQNPTIDSRARRPTHPDEPLEQWERDEMEELLQDVCGHLVIYPTRFLEGEDVANNFLFNTDRILPLPIYD</sequence>
<evidence type="ECO:0000313" key="11">
    <source>
        <dbReference type="EMBL" id="KAB5596412.1"/>
    </source>
</evidence>
<comment type="catalytic activity">
    <reaction evidence="1 7">
        <text>a 1,2-diacyl-sn-glycero-3-phosphocholine + H2O = a 1,2-diacyl-sn-glycero-3-phosphate + choline + H(+)</text>
        <dbReference type="Rhea" id="RHEA:14445"/>
        <dbReference type="ChEBI" id="CHEBI:15354"/>
        <dbReference type="ChEBI" id="CHEBI:15377"/>
        <dbReference type="ChEBI" id="CHEBI:15378"/>
        <dbReference type="ChEBI" id="CHEBI:57643"/>
        <dbReference type="ChEBI" id="CHEBI:58608"/>
        <dbReference type="EC" id="3.1.4.4"/>
    </reaction>
</comment>
<feature type="domain" description="PLD phosphodiesterase" evidence="9">
    <location>
        <begin position="846"/>
        <end position="873"/>
    </location>
</feature>
<dbReference type="OrthoDB" id="14911at2759"/>
<dbReference type="InterPro" id="IPR001683">
    <property type="entry name" value="PX_dom"/>
</dbReference>
<feature type="compositionally biased region" description="Basic and acidic residues" evidence="8">
    <location>
        <begin position="1366"/>
        <end position="1382"/>
    </location>
</feature>
<dbReference type="FunFam" id="3.30.870.10:FF:000011">
    <property type="entry name" value="Phospholipase"/>
    <property type="match status" value="1"/>
</dbReference>
<organism evidence="11 12">
    <name type="scientific">Ceratobasidium theobromae</name>
    <dbReference type="NCBI Taxonomy" id="1582974"/>
    <lineage>
        <taxon>Eukaryota</taxon>
        <taxon>Fungi</taxon>
        <taxon>Dikarya</taxon>
        <taxon>Basidiomycota</taxon>
        <taxon>Agaricomycotina</taxon>
        <taxon>Agaricomycetes</taxon>
        <taxon>Cantharellales</taxon>
        <taxon>Ceratobasidiaceae</taxon>
        <taxon>Ceratobasidium</taxon>
    </lineage>
</organism>
<keyword evidence="4 7" id="KW-0378">Hydrolase</keyword>
<reference evidence="11 12" key="1">
    <citation type="journal article" date="2019" name="Fungal Biol. Biotechnol.">
        <title>Draft genome sequence of fastidious pathogen Ceratobasidium theobromae, which causes vascular-streak dieback in Theobroma cacao.</title>
        <authorList>
            <person name="Ali S.S."/>
            <person name="Asman A."/>
            <person name="Shao J."/>
            <person name="Firmansyah A.P."/>
            <person name="Susilo A.W."/>
            <person name="Rosmana A."/>
            <person name="McMahon P."/>
            <person name="Junaid M."/>
            <person name="Guest D."/>
            <person name="Kheng T.Y."/>
            <person name="Meinhardt L.W."/>
            <person name="Bailey B.A."/>
        </authorList>
    </citation>
    <scope>NUCLEOTIDE SEQUENCE [LARGE SCALE GENOMIC DNA]</scope>
    <source>
        <strain evidence="11 12">CT2</strain>
    </source>
</reference>
<dbReference type="Gene3D" id="3.30.870.10">
    <property type="entry name" value="Endonuclease Chain A"/>
    <property type="match status" value="2"/>
</dbReference>
<evidence type="ECO:0000256" key="5">
    <source>
        <dbReference type="ARBA" id="ARBA00022963"/>
    </source>
</evidence>
<feature type="compositionally biased region" description="Basic and acidic residues" evidence="8">
    <location>
        <begin position="164"/>
        <end position="178"/>
    </location>
</feature>
<dbReference type="CDD" id="cd06093">
    <property type="entry name" value="PX_domain"/>
    <property type="match status" value="1"/>
</dbReference>
<dbReference type="Proteomes" id="UP000383932">
    <property type="component" value="Unassembled WGS sequence"/>
</dbReference>
<dbReference type="SUPFAM" id="SSF64268">
    <property type="entry name" value="PX domain"/>
    <property type="match status" value="1"/>
</dbReference>
<evidence type="ECO:0000256" key="7">
    <source>
        <dbReference type="PIRNR" id="PIRNR009376"/>
    </source>
</evidence>
<accession>A0A5N5QXE2</accession>
<keyword evidence="6" id="KW-0443">Lipid metabolism</keyword>
<evidence type="ECO:0000256" key="6">
    <source>
        <dbReference type="ARBA" id="ARBA00023098"/>
    </source>
</evidence>
<dbReference type="Pfam" id="PF13091">
    <property type="entry name" value="PLDc_2"/>
    <property type="match status" value="1"/>
</dbReference>
<dbReference type="GO" id="GO:0035556">
    <property type="term" value="P:intracellular signal transduction"/>
    <property type="evidence" value="ECO:0007669"/>
    <property type="project" value="InterPro"/>
</dbReference>
<comment type="similarity">
    <text evidence="2 7">Belongs to the phospholipase D family.</text>
</comment>
<evidence type="ECO:0000256" key="8">
    <source>
        <dbReference type="SAM" id="MobiDB-lite"/>
    </source>
</evidence>
<dbReference type="InterPro" id="IPR025202">
    <property type="entry name" value="PLD-like_dom"/>
</dbReference>
<feature type="compositionally biased region" description="Basic and acidic residues" evidence="8">
    <location>
        <begin position="1342"/>
        <end position="1358"/>
    </location>
</feature>
<feature type="compositionally biased region" description="Basic and acidic residues" evidence="8">
    <location>
        <begin position="104"/>
        <end position="120"/>
    </location>
</feature>
<dbReference type="PANTHER" id="PTHR18896">
    <property type="entry name" value="PHOSPHOLIPASE D"/>
    <property type="match status" value="1"/>
</dbReference>
<dbReference type="InterPro" id="IPR015679">
    <property type="entry name" value="PLipase_D_fam"/>
</dbReference>
<feature type="compositionally biased region" description="Basic and acidic residues" evidence="8">
    <location>
        <begin position="1598"/>
        <end position="1611"/>
    </location>
</feature>
<dbReference type="SMART" id="SM00312">
    <property type="entry name" value="PX"/>
    <property type="match status" value="1"/>
</dbReference>
<dbReference type="EMBL" id="SSOP01000001">
    <property type="protein sequence ID" value="KAB5596412.1"/>
    <property type="molecule type" value="Genomic_DNA"/>
</dbReference>
<gene>
    <name evidence="11" type="ORF">CTheo_49</name>
</gene>
<proteinExistence type="inferred from homology"/>
<dbReference type="GO" id="GO:0004630">
    <property type="term" value="F:phospholipase D activity"/>
    <property type="evidence" value="ECO:0007669"/>
    <property type="project" value="UniProtKB-UniRule"/>
</dbReference>
<dbReference type="SMART" id="SM00155">
    <property type="entry name" value="PLDc"/>
    <property type="match status" value="2"/>
</dbReference>
<dbReference type="PIRSF" id="PIRSF009376">
    <property type="entry name" value="Phospholipase_D_euk"/>
    <property type="match status" value="1"/>
</dbReference>
<feature type="compositionally biased region" description="Basic and acidic residues" evidence="8">
    <location>
        <begin position="15"/>
        <end position="28"/>
    </location>
</feature>
<dbReference type="EC" id="3.1.4.4" evidence="7"/>
<feature type="region of interest" description="Disordered" evidence="8">
    <location>
        <begin position="1"/>
        <end position="271"/>
    </location>
</feature>
<feature type="compositionally biased region" description="Polar residues" evidence="8">
    <location>
        <begin position="1583"/>
        <end position="1596"/>
    </location>
</feature>
<evidence type="ECO:0000313" key="12">
    <source>
        <dbReference type="Proteomes" id="UP000383932"/>
    </source>
</evidence>
<keyword evidence="12" id="KW-1185">Reference proteome</keyword>
<dbReference type="Gene3D" id="3.30.1520.10">
    <property type="entry name" value="Phox-like domain"/>
    <property type="match status" value="1"/>
</dbReference>
<keyword evidence="3" id="KW-0677">Repeat</keyword>
<feature type="region of interest" description="Disordered" evidence="8">
    <location>
        <begin position="1342"/>
        <end position="1415"/>
    </location>
</feature>
<evidence type="ECO:0000259" key="9">
    <source>
        <dbReference type="PROSITE" id="PS50035"/>
    </source>
</evidence>
<dbReference type="CDD" id="cd09138">
    <property type="entry name" value="PLDc_vPLD1_2_yPLD_like_1"/>
    <property type="match status" value="1"/>
</dbReference>
<dbReference type="InterPro" id="IPR001736">
    <property type="entry name" value="PLipase_D/transphosphatidylase"/>
</dbReference>
<protein>
    <recommendedName>
        <fullName evidence="7">Phospholipase</fullName>
        <ecNumber evidence="7">3.1.4.4</ecNumber>
    </recommendedName>
</protein>
<feature type="compositionally biased region" description="Low complexity" evidence="8">
    <location>
        <begin position="198"/>
        <end position="213"/>
    </location>
</feature>
<feature type="domain" description="PX" evidence="10">
    <location>
        <begin position="332"/>
        <end position="467"/>
    </location>
</feature>
<feature type="compositionally biased region" description="Basic and acidic residues" evidence="8">
    <location>
        <begin position="1398"/>
        <end position="1410"/>
    </location>
</feature>
<feature type="compositionally biased region" description="Basic and acidic residues" evidence="8">
    <location>
        <begin position="138"/>
        <end position="154"/>
    </location>
</feature>
<feature type="region of interest" description="Disordered" evidence="8">
    <location>
        <begin position="1500"/>
        <end position="1611"/>
    </location>
</feature>
<dbReference type="CDD" id="cd09141">
    <property type="entry name" value="PLDc_vPLD1_2_yPLD_like_2"/>
    <property type="match status" value="1"/>
</dbReference>
<keyword evidence="5 7" id="KW-0442">Lipid degradation</keyword>
<dbReference type="SUPFAM" id="SSF56024">
    <property type="entry name" value="Phospholipase D/nuclease"/>
    <property type="match status" value="2"/>
</dbReference>
<dbReference type="GO" id="GO:0006654">
    <property type="term" value="P:phosphatidic acid biosynthetic process"/>
    <property type="evidence" value="ECO:0007669"/>
    <property type="project" value="InterPro"/>
</dbReference>
<feature type="region of interest" description="Disordered" evidence="8">
    <location>
        <begin position="591"/>
        <end position="678"/>
    </location>
</feature>
<dbReference type="PANTHER" id="PTHR18896:SF76">
    <property type="entry name" value="PHOSPHOLIPASE"/>
    <property type="match status" value="1"/>
</dbReference>
<feature type="domain" description="PLD phosphodiesterase" evidence="9">
    <location>
        <begin position="1144"/>
        <end position="1171"/>
    </location>
</feature>
<dbReference type="InterPro" id="IPR036871">
    <property type="entry name" value="PX_dom_sf"/>
</dbReference>
<comment type="caution">
    <text evidence="11">The sequence shown here is derived from an EMBL/GenBank/DDBJ whole genome shotgun (WGS) entry which is preliminary data.</text>
</comment>
<dbReference type="SMART" id="SM00233">
    <property type="entry name" value="PH"/>
    <property type="match status" value="1"/>
</dbReference>
<evidence type="ECO:0000259" key="10">
    <source>
        <dbReference type="PROSITE" id="PS50195"/>
    </source>
</evidence>